<evidence type="ECO:0000256" key="1">
    <source>
        <dbReference type="SAM" id="SignalP"/>
    </source>
</evidence>
<name>A0AAW1Q825_9CHLO</name>
<sequence length="164" mass="17918">MPSRRSLFACALGWAVRLCCPQALGCHPHGGILFPLSAVRHASSLLWQGLDIPSALRLSSHGSFCSAIRVLPWCLYPSCGGQRTSSKGRNGSFADLHTNTSPFTFLPLWSMSPFVPEEELLPSSPQADIIMIDELSMMTSSMLDIIMRRLQPVPPSLDIPLALK</sequence>
<keyword evidence="3" id="KW-1185">Reference proteome</keyword>
<evidence type="ECO:0008006" key="4">
    <source>
        <dbReference type="Google" id="ProtNLM"/>
    </source>
</evidence>
<comment type="caution">
    <text evidence="2">The sequence shown here is derived from an EMBL/GenBank/DDBJ whole genome shotgun (WGS) entry which is preliminary data.</text>
</comment>
<feature type="signal peptide" evidence="1">
    <location>
        <begin position="1"/>
        <end position="25"/>
    </location>
</feature>
<keyword evidence="1" id="KW-0732">Signal</keyword>
<evidence type="ECO:0000313" key="3">
    <source>
        <dbReference type="Proteomes" id="UP001489004"/>
    </source>
</evidence>
<protein>
    <recommendedName>
        <fullName evidence="4">DNA helicase</fullName>
    </recommendedName>
</protein>
<accession>A0AAW1Q825</accession>
<reference evidence="2 3" key="1">
    <citation type="journal article" date="2024" name="Nat. Commun.">
        <title>Phylogenomics reveals the evolutionary origins of lichenization in chlorophyte algae.</title>
        <authorList>
            <person name="Puginier C."/>
            <person name="Libourel C."/>
            <person name="Otte J."/>
            <person name="Skaloud P."/>
            <person name="Haon M."/>
            <person name="Grisel S."/>
            <person name="Petersen M."/>
            <person name="Berrin J.G."/>
            <person name="Delaux P.M."/>
            <person name="Dal Grande F."/>
            <person name="Keller J."/>
        </authorList>
    </citation>
    <scope>NUCLEOTIDE SEQUENCE [LARGE SCALE GENOMIC DNA]</scope>
    <source>
        <strain evidence="2 3">SAG 2043</strain>
    </source>
</reference>
<proteinExistence type="predicted"/>
<dbReference type="AlphaFoldDB" id="A0AAW1Q825"/>
<dbReference type="Proteomes" id="UP001489004">
    <property type="component" value="Unassembled WGS sequence"/>
</dbReference>
<gene>
    <name evidence="2" type="ORF">WJX72_000753</name>
</gene>
<evidence type="ECO:0000313" key="2">
    <source>
        <dbReference type="EMBL" id="KAK9816477.1"/>
    </source>
</evidence>
<organism evidence="2 3">
    <name type="scientific">[Myrmecia] bisecta</name>
    <dbReference type="NCBI Taxonomy" id="41462"/>
    <lineage>
        <taxon>Eukaryota</taxon>
        <taxon>Viridiplantae</taxon>
        <taxon>Chlorophyta</taxon>
        <taxon>core chlorophytes</taxon>
        <taxon>Trebouxiophyceae</taxon>
        <taxon>Trebouxiales</taxon>
        <taxon>Trebouxiaceae</taxon>
        <taxon>Myrmecia</taxon>
    </lineage>
</organism>
<dbReference type="EMBL" id="JALJOR010000005">
    <property type="protein sequence ID" value="KAK9816477.1"/>
    <property type="molecule type" value="Genomic_DNA"/>
</dbReference>
<feature type="chain" id="PRO_5043587253" description="DNA helicase" evidence="1">
    <location>
        <begin position="26"/>
        <end position="164"/>
    </location>
</feature>